<evidence type="ECO:0000256" key="1">
    <source>
        <dbReference type="ARBA" id="ARBA00004651"/>
    </source>
</evidence>
<evidence type="ECO:0000256" key="5">
    <source>
        <dbReference type="ARBA" id="ARBA00022989"/>
    </source>
</evidence>
<dbReference type="GO" id="GO:0050906">
    <property type="term" value="P:detection of stimulus involved in sensory perception"/>
    <property type="evidence" value="ECO:0007669"/>
    <property type="project" value="UniProtKB-ARBA"/>
</dbReference>
<dbReference type="Gene3D" id="1.10.287.70">
    <property type="match status" value="1"/>
</dbReference>
<evidence type="ECO:0000256" key="4">
    <source>
        <dbReference type="ARBA" id="ARBA00022692"/>
    </source>
</evidence>
<feature type="domain" description="Ionotropic glutamate receptor C-terminal" evidence="10">
    <location>
        <begin position="309"/>
        <end position="496"/>
    </location>
</feature>
<keyword evidence="13" id="KW-1185">Reference proteome</keyword>
<accession>A0A2J7RQA4</accession>
<dbReference type="GO" id="GO:0005886">
    <property type="term" value="C:plasma membrane"/>
    <property type="evidence" value="ECO:0007669"/>
    <property type="project" value="UniProtKB-SubCell"/>
</dbReference>
<evidence type="ECO:0000259" key="11">
    <source>
        <dbReference type="Pfam" id="PF00497"/>
    </source>
</evidence>
<dbReference type="OrthoDB" id="6506757at2759"/>
<dbReference type="InterPro" id="IPR052192">
    <property type="entry name" value="Insect_Ionotropic_Sensory_Rcpt"/>
</dbReference>
<proteinExistence type="inferred from homology"/>
<evidence type="ECO:0000256" key="6">
    <source>
        <dbReference type="ARBA" id="ARBA00023136"/>
    </source>
</evidence>
<keyword evidence="5 9" id="KW-1133">Transmembrane helix</keyword>
<dbReference type="InterPro" id="IPR001638">
    <property type="entry name" value="Solute-binding_3/MltF_N"/>
</dbReference>
<evidence type="ECO:0000256" key="2">
    <source>
        <dbReference type="ARBA" id="ARBA00008685"/>
    </source>
</evidence>
<feature type="domain" description="Solute-binding protein family 3/N-terminal" evidence="11">
    <location>
        <begin position="198"/>
        <end position="514"/>
    </location>
</feature>
<dbReference type="SUPFAM" id="SSF53850">
    <property type="entry name" value="Periplasmic binding protein-like II"/>
    <property type="match status" value="1"/>
</dbReference>
<keyword evidence="8" id="KW-0325">Glycoprotein</keyword>
<dbReference type="InterPro" id="IPR001320">
    <property type="entry name" value="Iontro_rcpt_C"/>
</dbReference>
<name>A0A2J7RQA4_9NEOP</name>
<dbReference type="Proteomes" id="UP000235965">
    <property type="component" value="Unassembled WGS sequence"/>
</dbReference>
<comment type="subcellular location">
    <subcellularLocation>
        <location evidence="1">Cell membrane</location>
        <topology evidence="1">Multi-pass membrane protein</topology>
    </subcellularLocation>
</comment>
<reference evidence="12 13" key="1">
    <citation type="submission" date="2017-12" db="EMBL/GenBank/DDBJ databases">
        <title>Hemimetabolous genomes reveal molecular basis of termite eusociality.</title>
        <authorList>
            <person name="Harrison M.C."/>
            <person name="Jongepier E."/>
            <person name="Robertson H.M."/>
            <person name="Arning N."/>
            <person name="Bitard-Feildel T."/>
            <person name="Chao H."/>
            <person name="Childers C.P."/>
            <person name="Dinh H."/>
            <person name="Doddapaneni H."/>
            <person name="Dugan S."/>
            <person name="Gowin J."/>
            <person name="Greiner C."/>
            <person name="Han Y."/>
            <person name="Hu H."/>
            <person name="Hughes D.S.T."/>
            <person name="Huylmans A.-K."/>
            <person name="Kemena C."/>
            <person name="Kremer L.P.M."/>
            <person name="Lee S.L."/>
            <person name="Lopez-Ezquerra A."/>
            <person name="Mallet L."/>
            <person name="Monroy-Kuhn J.M."/>
            <person name="Moser A."/>
            <person name="Murali S.C."/>
            <person name="Muzny D.M."/>
            <person name="Otani S."/>
            <person name="Piulachs M.-D."/>
            <person name="Poelchau M."/>
            <person name="Qu J."/>
            <person name="Schaub F."/>
            <person name="Wada-Katsumata A."/>
            <person name="Worley K.C."/>
            <person name="Xie Q."/>
            <person name="Ylla G."/>
            <person name="Poulsen M."/>
            <person name="Gibbs R.A."/>
            <person name="Schal C."/>
            <person name="Richards S."/>
            <person name="Belles X."/>
            <person name="Korb J."/>
            <person name="Bornberg-Bauer E."/>
        </authorList>
    </citation>
    <scope>NUCLEOTIDE SEQUENCE [LARGE SCALE GENOMIC DNA]</scope>
    <source>
        <tissue evidence="12">Whole body</tissue>
    </source>
</reference>
<keyword evidence="6 9" id="KW-0472">Membrane</keyword>
<organism evidence="12 13">
    <name type="scientific">Cryptotermes secundus</name>
    <dbReference type="NCBI Taxonomy" id="105785"/>
    <lineage>
        <taxon>Eukaryota</taxon>
        <taxon>Metazoa</taxon>
        <taxon>Ecdysozoa</taxon>
        <taxon>Arthropoda</taxon>
        <taxon>Hexapoda</taxon>
        <taxon>Insecta</taxon>
        <taxon>Pterygota</taxon>
        <taxon>Neoptera</taxon>
        <taxon>Polyneoptera</taxon>
        <taxon>Dictyoptera</taxon>
        <taxon>Blattodea</taxon>
        <taxon>Blattoidea</taxon>
        <taxon>Termitoidae</taxon>
        <taxon>Kalotermitidae</taxon>
        <taxon>Cryptotermitinae</taxon>
        <taxon>Cryptotermes</taxon>
    </lineage>
</organism>
<evidence type="ECO:0000256" key="8">
    <source>
        <dbReference type="ARBA" id="ARBA00023180"/>
    </source>
</evidence>
<dbReference type="PANTHER" id="PTHR42643:SF38">
    <property type="entry name" value="IONOTROPIC RECEPTOR 100A"/>
    <property type="match status" value="1"/>
</dbReference>
<evidence type="ECO:0000259" key="10">
    <source>
        <dbReference type="Pfam" id="PF00060"/>
    </source>
</evidence>
<feature type="transmembrane region" description="Helical" evidence="9">
    <location>
        <begin position="370"/>
        <end position="388"/>
    </location>
</feature>
<keyword evidence="4 9" id="KW-0812">Transmembrane</keyword>
<dbReference type="InParanoid" id="A0A2J7RQA4"/>
<evidence type="ECO:0000313" key="12">
    <source>
        <dbReference type="EMBL" id="PNF43003.1"/>
    </source>
</evidence>
<comment type="caution">
    <text evidence="12">The sequence shown here is derived from an EMBL/GenBank/DDBJ whole genome shotgun (WGS) entry which is preliminary data.</text>
</comment>
<dbReference type="EMBL" id="NEVH01001345">
    <property type="protein sequence ID" value="PNF43003.1"/>
    <property type="molecule type" value="Genomic_DNA"/>
</dbReference>
<evidence type="ECO:0000256" key="3">
    <source>
        <dbReference type="ARBA" id="ARBA00022475"/>
    </source>
</evidence>
<dbReference type="Gene3D" id="3.40.190.10">
    <property type="entry name" value="Periplasmic binding protein-like II"/>
    <property type="match status" value="1"/>
</dbReference>
<feature type="transmembrane region" description="Helical" evidence="9">
    <location>
        <begin position="553"/>
        <end position="571"/>
    </location>
</feature>
<keyword evidence="7" id="KW-0675">Receptor</keyword>
<evidence type="ECO:0000256" key="9">
    <source>
        <dbReference type="SAM" id="Phobius"/>
    </source>
</evidence>
<keyword evidence="3" id="KW-1003">Cell membrane</keyword>
<dbReference type="Pfam" id="PF00060">
    <property type="entry name" value="Lig_chan"/>
    <property type="match status" value="1"/>
</dbReference>
<dbReference type="GO" id="GO:0015276">
    <property type="term" value="F:ligand-gated monoatomic ion channel activity"/>
    <property type="evidence" value="ECO:0007669"/>
    <property type="project" value="InterPro"/>
</dbReference>
<gene>
    <name evidence="12" type="ORF">B7P43_G09569</name>
</gene>
<dbReference type="AlphaFoldDB" id="A0A2J7RQA4"/>
<evidence type="ECO:0000313" key="13">
    <source>
        <dbReference type="Proteomes" id="UP000235965"/>
    </source>
</evidence>
<evidence type="ECO:0000256" key="7">
    <source>
        <dbReference type="ARBA" id="ARBA00023170"/>
    </source>
</evidence>
<feature type="transmembrane region" description="Helical" evidence="9">
    <location>
        <begin position="345"/>
        <end position="364"/>
    </location>
</feature>
<feature type="transmembrane region" description="Helical" evidence="9">
    <location>
        <begin position="299"/>
        <end position="324"/>
    </location>
</feature>
<dbReference type="Pfam" id="PF00497">
    <property type="entry name" value="SBP_bac_3"/>
    <property type="match status" value="1"/>
</dbReference>
<sequence length="605" mass="69556">MRNNVWVYVPIYEEDSAENRLLLALHKAVQWSVELSPAEFSHDFRKQLDLRHNHQHGAYILFTSCRNETTVLGTSILAWQMEKLSLLSEWNPRARFLVVLCCNREGNDVLKLSYVKQIFLELRHVMVYNALVLVPSSSQRIQCYSWFPYNKTSKNCEEIRDIFLLDTWVSYGDRGMFLHSRFLYPEKFPTNIGGCPLRIATLIYPPHSFLLADKSHPLKVNGMEPQIISYIAQKMNASVEFRQHGYSDVRYNLSDSDSAIAIGNMKYDSDNSLQFDFTTPHYTDTNILYVPRATQRSRWVVISRVFVVSVWLLLFLTIILSSIMMRYLSGCLSLGFPQDGKHRSILKYLCISWSVLLGVPVPVIPLGNPFRVLFFFFVVFSLAINNVFQSSITSFLVDPGFEHQIDTFAELADSDLNIFLNERFEGYMYYTSVEGKRIISGSDINLLMQMAIGNKTSALFSSSATMSFTLRRNQSKYHALSDYSLQLHSIMLVKKGWPFLEPVNTVISRLVEGGIPNSIMSNITNQNIYRYRKVGVWNLITEYSSLSAERLQAAFFLLAAGLGVSFVAFAVEHATLVFKQIVQTSSQVQRVRPRFRPRRRKLLHL</sequence>
<dbReference type="PANTHER" id="PTHR42643">
    <property type="entry name" value="IONOTROPIC RECEPTOR 20A-RELATED"/>
    <property type="match status" value="1"/>
</dbReference>
<protein>
    <submittedName>
        <fullName evidence="12">Uncharacterized protein</fullName>
    </submittedName>
</protein>
<comment type="similarity">
    <text evidence="2">Belongs to the glutamate-gated ion channel (TC 1.A.10.1) family.</text>
</comment>
<dbReference type="STRING" id="105785.A0A2J7RQA4"/>